<dbReference type="InterPro" id="IPR032347">
    <property type="entry name" value="DUF4864"/>
</dbReference>
<gene>
    <name evidence="2" type="ORF">SAMN06297251_101452</name>
</gene>
<dbReference type="EMBL" id="FWXR01000001">
    <property type="protein sequence ID" value="SMC37113.1"/>
    <property type="molecule type" value="Genomic_DNA"/>
</dbReference>
<dbReference type="Pfam" id="PF16156">
    <property type="entry name" value="DUF4864"/>
    <property type="match status" value="1"/>
</dbReference>
<proteinExistence type="predicted"/>
<evidence type="ECO:0000313" key="3">
    <source>
        <dbReference type="Proteomes" id="UP000192656"/>
    </source>
</evidence>
<protein>
    <recommendedName>
        <fullName evidence="4">DUF4864 domain-containing protein</fullName>
    </recommendedName>
</protein>
<organism evidence="2 3">
    <name type="scientific">Fulvimarina manganoxydans</name>
    <dbReference type="NCBI Taxonomy" id="937218"/>
    <lineage>
        <taxon>Bacteria</taxon>
        <taxon>Pseudomonadati</taxon>
        <taxon>Pseudomonadota</taxon>
        <taxon>Alphaproteobacteria</taxon>
        <taxon>Hyphomicrobiales</taxon>
        <taxon>Aurantimonadaceae</taxon>
        <taxon>Fulvimarina</taxon>
    </lineage>
</organism>
<feature type="signal peptide" evidence="1">
    <location>
        <begin position="1"/>
        <end position="24"/>
    </location>
</feature>
<evidence type="ECO:0008006" key="4">
    <source>
        <dbReference type="Google" id="ProtNLM"/>
    </source>
</evidence>
<dbReference type="Proteomes" id="UP000192656">
    <property type="component" value="Unassembled WGS sequence"/>
</dbReference>
<reference evidence="2 3" key="1">
    <citation type="submission" date="2017-04" db="EMBL/GenBank/DDBJ databases">
        <authorList>
            <person name="Afonso C.L."/>
            <person name="Miller P.J."/>
            <person name="Scott M.A."/>
            <person name="Spackman E."/>
            <person name="Goraichik I."/>
            <person name="Dimitrov K.M."/>
            <person name="Suarez D.L."/>
            <person name="Swayne D.E."/>
        </authorList>
    </citation>
    <scope>NUCLEOTIDE SEQUENCE [LARGE SCALE GENOMIC DNA]</scope>
    <source>
        <strain evidence="2 3">CGMCC 1.10972</strain>
    </source>
</reference>
<keyword evidence="3" id="KW-1185">Reference proteome</keyword>
<dbReference type="RefSeq" id="WP_084408316.1">
    <property type="nucleotide sequence ID" value="NZ_FWXR01000001.1"/>
</dbReference>
<name>A0A1W1YLW4_9HYPH</name>
<feature type="chain" id="PRO_5012144978" description="DUF4864 domain-containing protein" evidence="1">
    <location>
        <begin position="25"/>
        <end position="139"/>
    </location>
</feature>
<accession>A0A1W1YLW4</accession>
<evidence type="ECO:0000313" key="2">
    <source>
        <dbReference type="EMBL" id="SMC37113.1"/>
    </source>
</evidence>
<dbReference type="AlphaFoldDB" id="A0A1W1YLW4"/>
<keyword evidence="1" id="KW-0732">Signal</keyword>
<evidence type="ECO:0000256" key="1">
    <source>
        <dbReference type="SAM" id="SignalP"/>
    </source>
</evidence>
<dbReference type="OrthoDB" id="9130422at2"/>
<sequence length="139" mass="15239">MTWRPILFTLALLGVLITGAPARAGDAEDIRAVISAQINAFRTDDAAAAFSYAAPGIRSMFGTEDRFMKMVRSGYPSVYRASNVVFGKLEPYRGGFRQDVHLTGPKGRSWVASYTLERQPDGTMKITGCVLRQSEETSV</sequence>